<gene>
    <name evidence="1" type="ORF">S01H4_50974</name>
</gene>
<comment type="caution">
    <text evidence="1">The sequence shown here is derived from an EMBL/GenBank/DDBJ whole genome shotgun (WGS) entry which is preliminary data.</text>
</comment>
<accession>X1BII0</accession>
<proteinExistence type="predicted"/>
<dbReference type="Gene3D" id="2.40.160.50">
    <property type="entry name" value="membrane protein fhac: a member of the omp85/tpsb transporter family"/>
    <property type="match status" value="1"/>
</dbReference>
<protein>
    <submittedName>
        <fullName evidence="1">Uncharacterized protein</fullName>
    </submittedName>
</protein>
<dbReference type="EMBL" id="BART01028985">
    <property type="protein sequence ID" value="GAG95719.1"/>
    <property type="molecule type" value="Genomic_DNA"/>
</dbReference>
<name>X1BII0_9ZZZZ</name>
<sequence length="75" mass="8830">LTSMEYRFRVFKWIGAVLFGDSGRVYRSLKKISLQDWHNSWGAGLRFYPGAFVVRFDIGMSREGTRIFFNFGHVF</sequence>
<evidence type="ECO:0000313" key="1">
    <source>
        <dbReference type="EMBL" id="GAG95719.1"/>
    </source>
</evidence>
<organism evidence="1">
    <name type="scientific">marine sediment metagenome</name>
    <dbReference type="NCBI Taxonomy" id="412755"/>
    <lineage>
        <taxon>unclassified sequences</taxon>
        <taxon>metagenomes</taxon>
        <taxon>ecological metagenomes</taxon>
    </lineage>
</organism>
<reference evidence="1" key="1">
    <citation type="journal article" date="2014" name="Front. Microbiol.">
        <title>High frequency of phylogenetically diverse reductive dehalogenase-homologous genes in deep subseafloor sedimentary metagenomes.</title>
        <authorList>
            <person name="Kawai M."/>
            <person name="Futagami T."/>
            <person name="Toyoda A."/>
            <person name="Takaki Y."/>
            <person name="Nishi S."/>
            <person name="Hori S."/>
            <person name="Arai W."/>
            <person name="Tsubouchi T."/>
            <person name="Morono Y."/>
            <person name="Uchiyama I."/>
            <person name="Ito T."/>
            <person name="Fujiyama A."/>
            <person name="Inagaki F."/>
            <person name="Takami H."/>
        </authorList>
    </citation>
    <scope>NUCLEOTIDE SEQUENCE</scope>
    <source>
        <strain evidence="1">Expedition CK06-06</strain>
    </source>
</reference>
<dbReference type="AlphaFoldDB" id="X1BII0"/>
<feature type="non-terminal residue" evidence="1">
    <location>
        <position position="1"/>
    </location>
</feature>